<dbReference type="PANTHER" id="PTHR42718">
    <property type="entry name" value="MAJOR FACILITATOR SUPERFAMILY MULTIDRUG TRANSPORTER MFSC"/>
    <property type="match status" value="1"/>
</dbReference>
<feature type="transmembrane region" description="Helical" evidence="7">
    <location>
        <begin position="154"/>
        <end position="174"/>
    </location>
</feature>
<keyword evidence="3" id="KW-1003">Cell membrane</keyword>
<name>A0ABN2A0N3_9ACTN</name>
<feature type="transmembrane region" description="Helical" evidence="7">
    <location>
        <begin position="92"/>
        <end position="110"/>
    </location>
</feature>
<dbReference type="Gene3D" id="1.20.1250.20">
    <property type="entry name" value="MFS general substrate transporter like domains"/>
    <property type="match status" value="1"/>
</dbReference>
<dbReference type="PROSITE" id="PS50850">
    <property type="entry name" value="MFS"/>
    <property type="match status" value="1"/>
</dbReference>
<evidence type="ECO:0000259" key="8">
    <source>
        <dbReference type="PROSITE" id="PS50850"/>
    </source>
</evidence>
<feature type="transmembrane region" description="Helical" evidence="7">
    <location>
        <begin position="122"/>
        <end position="142"/>
    </location>
</feature>
<feature type="transmembrane region" description="Helical" evidence="7">
    <location>
        <begin position="334"/>
        <end position="355"/>
    </location>
</feature>
<dbReference type="InterPro" id="IPR036259">
    <property type="entry name" value="MFS_trans_sf"/>
</dbReference>
<protein>
    <submittedName>
        <fullName evidence="9">MFS transporter</fullName>
    </submittedName>
</protein>
<comment type="subcellular location">
    <subcellularLocation>
        <location evidence="1">Cell membrane</location>
        <topology evidence="1">Multi-pass membrane protein</topology>
    </subcellularLocation>
</comment>
<evidence type="ECO:0000256" key="3">
    <source>
        <dbReference type="ARBA" id="ARBA00022475"/>
    </source>
</evidence>
<feature type="transmembrane region" description="Helical" evidence="7">
    <location>
        <begin position="298"/>
        <end position="322"/>
    </location>
</feature>
<dbReference type="PRINTS" id="PR01036">
    <property type="entry name" value="TCRTETB"/>
</dbReference>
<dbReference type="RefSeq" id="WP_246086588.1">
    <property type="nucleotide sequence ID" value="NZ_BAAAOR010000008.1"/>
</dbReference>
<accession>A0ABN2A0N3</accession>
<evidence type="ECO:0000256" key="7">
    <source>
        <dbReference type="SAM" id="Phobius"/>
    </source>
</evidence>
<dbReference type="SUPFAM" id="SSF103473">
    <property type="entry name" value="MFS general substrate transporter"/>
    <property type="match status" value="1"/>
</dbReference>
<keyword evidence="2" id="KW-0813">Transport</keyword>
<proteinExistence type="predicted"/>
<evidence type="ECO:0000256" key="2">
    <source>
        <dbReference type="ARBA" id="ARBA00022448"/>
    </source>
</evidence>
<feature type="transmembrane region" description="Helical" evidence="7">
    <location>
        <begin position="212"/>
        <end position="234"/>
    </location>
</feature>
<feature type="domain" description="Major facilitator superfamily (MFS) profile" evidence="8">
    <location>
        <begin position="26"/>
        <end position="507"/>
    </location>
</feature>
<feature type="transmembrane region" description="Helical" evidence="7">
    <location>
        <begin position="392"/>
        <end position="415"/>
    </location>
</feature>
<feature type="transmembrane region" description="Helical" evidence="7">
    <location>
        <begin position="481"/>
        <end position="503"/>
    </location>
</feature>
<dbReference type="Gene3D" id="1.20.1720.10">
    <property type="entry name" value="Multidrug resistance protein D"/>
    <property type="match status" value="1"/>
</dbReference>
<keyword evidence="10" id="KW-1185">Reference proteome</keyword>
<dbReference type="Proteomes" id="UP001500842">
    <property type="component" value="Unassembled WGS sequence"/>
</dbReference>
<dbReference type="InterPro" id="IPR011701">
    <property type="entry name" value="MFS"/>
</dbReference>
<keyword evidence="6 7" id="KW-0472">Membrane</keyword>
<sequence length="521" mass="54066">MPELTASDLPEKEQARPAAGKHLGWALVLICMAQLMVVLDSTIANIALPYIGSDLSIDASNLSWIVTGYALAFGGLLLLGGRLGDLYGRRRIFMVGVTVFAVASALGGIAQNEAMLLGSRGLQGLGAALASPTALALITTTFPAGPRRNRAFSVFAAMSGIGAAIGLVLGGWLTDLDPNWGWRLTFLINVPIGLAAAYFAPRLLPDTDHHAGTLDLPGAVLGTGGLLALVFGITRTSNLDPGTITATNPSGSTYGWGDPVAVTAMVLGVVALIAFVLTEARVRKPLMPLSIFASRARAVAFVSMMITPAAMFAMFFFLSLYVQNVMGYSPLRTGFAFLPFAVGMVFGATASSKLISKVDPRFLAGTGTILAGLALFGFSRLELGHESYWTDIVPFVVLMSIGMGLTFVPMTLVAVHGVRTQDAGIGSGVLNTMQQVGGALGLATLSAVASHFTTGKLGELVSSGSNPADPLTGLTAFADGATHAFIVGAFMIWTASLIIWALLNVKHTELAGDAPEGVHVG</sequence>
<keyword evidence="5 7" id="KW-1133">Transmembrane helix</keyword>
<dbReference type="CDD" id="cd17321">
    <property type="entry name" value="MFS_MMR_MDR_like"/>
    <property type="match status" value="1"/>
</dbReference>
<dbReference type="Pfam" id="PF07690">
    <property type="entry name" value="MFS_1"/>
    <property type="match status" value="1"/>
</dbReference>
<dbReference type="PANTHER" id="PTHR42718:SF46">
    <property type="entry name" value="BLR6921 PROTEIN"/>
    <property type="match status" value="1"/>
</dbReference>
<evidence type="ECO:0000313" key="9">
    <source>
        <dbReference type="EMBL" id="GAA1508802.1"/>
    </source>
</evidence>
<evidence type="ECO:0000256" key="1">
    <source>
        <dbReference type="ARBA" id="ARBA00004651"/>
    </source>
</evidence>
<evidence type="ECO:0000256" key="4">
    <source>
        <dbReference type="ARBA" id="ARBA00022692"/>
    </source>
</evidence>
<organism evidence="9 10">
    <name type="scientific">Nocardioides humi</name>
    <dbReference type="NCBI Taxonomy" id="449461"/>
    <lineage>
        <taxon>Bacteria</taxon>
        <taxon>Bacillati</taxon>
        <taxon>Actinomycetota</taxon>
        <taxon>Actinomycetes</taxon>
        <taxon>Propionibacteriales</taxon>
        <taxon>Nocardioidaceae</taxon>
        <taxon>Nocardioides</taxon>
    </lineage>
</organism>
<feature type="transmembrane region" description="Helical" evidence="7">
    <location>
        <begin position="180"/>
        <end position="200"/>
    </location>
</feature>
<feature type="transmembrane region" description="Helical" evidence="7">
    <location>
        <begin position="436"/>
        <end position="453"/>
    </location>
</feature>
<reference evidence="9 10" key="1">
    <citation type="journal article" date="2019" name="Int. J. Syst. Evol. Microbiol.">
        <title>The Global Catalogue of Microorganisms (GCM) 10K type strain sequencing project: providing services to taxonomists for standard genome sequencing and annotation.</title>
        <authorList>
            <consortium name="The Broad Institute Genomics Platform"/>
            <consortium name="The Broad Institute Genome Sequencing Center for Infectious Disease"/>
            <person name="Wu L."/>
            <person name="Ma J."/>
        </authorList>
    </citation>
    <scope>NUCLEOTIDE SEQUENCE [LARGE SCALE GENOMIC DNA]</scope>
    <source>
        <strain evidence="9 10">JCM 14942</strain>
    </source>
</reference>
<feature type="transmembrane region" description="Helical" evidence="7">
    <location>
        <begin position="254"/>
        <end position="277"/>
    </location>
</feature>
<feature type="transmembrane region" description="Helical" evidence="7">
    <location>
        <begin position="23"/>
        <end position="50"/>
    </location>
</feature>
<dbReference type="EMBL" id="BAAAOR010000008">
    <property type="protein sequence ID" value="GAA1508802.1"/>
    <property type="molecule type" value="Genomic_DNA"/>
</dbReference>
<gene>
    <name evidence="9" type="ORF">GCM10009788_11330</name>
</gene>
<keyword evidence="4 7" id="KW-0812">Transmembrane</keyword>
<evidence type="ECO:0000256" key="6">
    <source>
        <dbReference type="ARBA" id="ARBA00023136"/>
    </source>
</evidence>
<evidence type="ECO:0000256" key="5">
    <source>
        <dbReference type="ARBA" id="ARBA00022989"/>
    </source>
</evidence>
<comment type="caution">
    <text evidence="9">The sequence shown here is derived from an EMBL/GenBank/DDBJ whole genome shotgun (WGS) entry which is preliminary data.</text>
</comment>
<dbReference type="InterPro" id="IPR020846">
    <property type="entry name" value="MFS_dom"/>
</dbReference>
<feature type="transmembrane region" description="Helical" evidence="7">
    <location>
        <begin position="62"/>
        <end position="80"/>
    </location>
</feature>
<feature type="transmembrane region" description="Helical" evidence="7">
    <location>
        <begin position="362"/>
        <end position="380"/>
    </location>
</feature>
<evidence type="ECO:0000313" key="10">
    <source>
        <dbReference type="Proteomes" id="UP001500842"/>
    </source>
</evidence>